<dbReference type="AlphaFoldDB" id="A0A0A9H4A1"/>
<accession>A0A0A9H4A1</accession>
<proteinExistence type="predicted"/>
<reference evidence="1" key="2">
    <citation type="journal article" date="2015" name="Data Brief">
        <title>Shoot transcriptome of the giant reed, Arundo donax.</title>
        <authorList>
            <person name="Barrero R.A."/>
            <person name="Guerrero F.D."/>
            <person name="Moolhuijzen P."/>
            <person name="Goolsby J.A."/>
            <person name="Tidwell J."/>
            <person name="Bellgard S.E."/>
            <person name="Bellgard M.I."/>
        </authorList>
    </citation>
    <scope>NUCLEOTIDE SEQUENCE</scope>
    <source>
        <tissue evidence="1">Shoot tissue taken approximately 20 cm above the soil surface</tissue>
    </source>
</reference>
<dbReference type="EMBL" id="GBRH01170183">
    <property type="protein sequence ID" value="JAE27713.1"/>
    <property type="molecule type" value="Transcribed_RNA"/>
</dbReference>
<reference evidence="1" key="1">
    <citation type="submission" date="2014-09" db="EMBL/GenBank/DDBJ databases">
        <authorList>
            <person name="Magalhaes I.L.F."/>
            <person name="Oliveira U."/>
            <person name="Santos F.R."/>
            <person name="Vidigal T.H.D.A."/>
            <person name="Brescovit A.D."/>
            <person name="Santos A.J."/>
        </authorList>
    </citation>
    <scope>NUCLEOTIDE SEQUENCE</scope>
    <source>
        <tissue evidence="1">Shoot tissue taken approximately 20 cm above the soil surface</tissue>
    </source>
</reference>
<organism evidence="1">
    <name type="scientific">Arundo donax</name>
    <name type="common">Giant reed</name>
    <name type="synonym">Donax arundinaceus</name>
    <dbReference type="NCBI Taxonomy" id="35708"/>
    <lineage>
        <taxon>Eukaryota</taxon>
        <taxon>Viridiplantae</taxon>
        <taxon>Streptophyta</taxon>
        <taxon>Embryophyta</taxon>
        <taxon>Tracheophyta</taxon>
        <taxon>Spermatophyta</taxon>
        <taxon>Magnoliopsida</taxon>
        <taxon>Liliopsida</taxon>
        <taxon>Poales</taxon>
        <taxon>Poaceae</taxon>
        <taxon>PACMAD clade</taxon>
        <taxon>Arundinoideae</taxon>
        <taxon>Arundineae</taxon>
        <taxon>Arundo</taxon>
    </lineage>
</organism>
<name>A0A0A9H4A1_ARUDO</name>
<sequence length="62" mass="7244">MWIVVCSWCIQHQCVGLLQTFVDIGVRNTYVLLLVFIMSLKNQGCSRILFLSYCYMFDCCSH</sequence>
<evidence type="ECO:0000313" key="1">
    <source>
        <dbReference type="EMBL" id="JAE27713.1"/>
    </source>
</evidence>
<protein>
    <submittedName>
        <fullName evidence="1">Uncharacterized protein</fullName>
    </submittedName>
</protein>